<dbReference type="AlphaFoldDB" id="A0ABD1KQ44"/>
<evidence type="ECO:0000256" key="1">
    <source>
        <dbReference type="ARBA" id="ARBA00023016"/>
    </source>
</evidence>
<keyword evidence="1" id="KW-0346">Stress response</keyword>
<name>A0ABD1KQ44_9TELE</name>
<keyword evidence="7" id="KW-1185">Reference proteome</keyword>
<dbReference type="PROSITE" id="PS01031">
    <property type="entry name" value="SHSP"/>
    <property type="match status" value="1"/>
</dbReference>
<dbReference type="InterPro" id="IPR008978">
    <property type="entry name" value="HSP20-like_chaperone"/>
</dbReference>
<evidence type="ECO:0000256" key="2">
    <source>
        <dbReference type="PROSITE-ProRule" id="PRU00285"/>
    </source>
</evidence>
<organism evidence="6 7">
    <name type="scientific">Coilia grayii</name>
    <name type="common">Gray's grenadier anchovy</name>
    <dbReference type="NCBI Taxonomy" id="363190"/>
    <lineage>
        <taxon>Eukaryota</taxon>
        <taxon>Metazoa</taxon>
        <taxon>Chordata</taxon>
        <taxon>Craniata</taxon>
        <taxon>Vertebrata</taxon>
        <taxon>Euteleostomi</taxon>
        <taxon>Actinopterygii</taxon>
        <taxon>Neopterygii</taxon>
        <taxon>Teleostei</taxon>
        <taxon>Clupei</taxon>
        <taxon>Clupeiformes</taxon>
        <taxon>Clupeoidei</taxon>
        <taxon>Engraulidae</taxon>
        <taxon>Coilinae</taxon>
        <taxon>Coilia</taxon>
    </lineage>
</organism>
<dbReference type="Gene3D" id="2.60.40.790">
    <property type="match status" value="1"/>
</dbReference>
<dbReference type="PANTHER" id="PTHR45640:SF2">
    <property type="entry name" value="HEAT SHOCK PROTEIN BETA-11-RELATED"/>
    <property type="match status" value="1"/>
</dbReference>
<comment type="similarity">
    <text evidence="2 3">Belongs to the small heat shock protein (HSP20) family.</text>
</comment>
<feature type="domain" description="SHSP" evidence="5">
    <location>
        <begin position="118"/>
        <end position="241"/>
    </location>
</feature>
<evidence type="ECO:0000313" key="7">
    <source>
        <dbReference type="Proteomes" id="UP001591681"/>
    </source>
</evidence>
<accession>A0ABD1KQ44</accession>
<dbReference type="PANTHER" id="PTHR45640">
    <property type="entry name" value="HEAT SHOCK PROTEIN HSP-12.2-RELATED"/>
    <property type="match status" value="1"/>
</dbReference>
<gene>
    <name evidence="6" type="ORF">ACEWY4_003066</name>
</gene>
<comment type="caution">
    <text evidence="6">The sequence shown here is derived from an EMBL/GenBank/DDBJ whole genome shotgun (WGS) entry which is preliminary data.</text>
</comment>
<evidence type="ECO:0000256" key="3">
    <source>
        <dbReference type="RuleBase" id="RU003616"/>
    </source>
</evidence>
<dbReference type="Proteomes" id="UP001591681">
    <property type="component" value="Unassembled WGS sequence"/>
</dbReference>
<evidence type="ECO:0000313" key="6">
    <source>
        <dbReference type="EMBL" id="KAL2101305.1"/>
    </source>
</evidence>
<dbReference type="EMBL" id="JBHFQA010000003">
    <property type="protein sequence ID" value="KAL2101305.1"/>
    <property type="molecule type" value="Genomic_DNA"/>
</dbReference>
<proteinExistence type="inferred from homology"/>
<feature type="region of interest" description="Disordered" evidence="4">
    <location>
        <begin position="82"/>
        <end position="123"/>
    </location>
</feature>
<dbReference type="Pfam" id="PF00011">
    <property type="entry name" value="HSP20"/>
    <property type="match status" value="1"/>
</dbReference>
<dbReference type="SUPFAM" id="SSF49764">
    <property type="entry name" value="HSP20-like chaperones"/>
    <property type="match status" value="1"/>
</dbReference>
<feature type="compositionally biased region" description="Pro residues" evidence="4">
    <location>
        <begin position="97"/>
        <end position="115"/>
    </location>
</feature>
<feature type="compositionally biased region" description="Low complexity" evidence="4">
    <location>
        <begin position="85"/>
        <end position="96"/>
    </location>
</feature>
<evidence type="ECO:0000256" key="4">
    <source>
        <dbReference type="SAM" id="MobiDB-lite"/>
    </source>
</evidence>
<reference evidence="6 7" key="1">
    <citation type="submission" date="2024-09" db="EMBL/GenBank/DDBJ databases">
        <title>A chromosome-level genome assembly of Gray's grenadier anchovy, Coilia grayii.</title>
        <authorList>
            <person name="Fu Z."/>
        </authorList>
    </citation>
    <scope>NUCLEOTIDE SEQUENCE [LARGE SCALE GENOMIC DNA]</scope>
    <source>
        <strain evidence="6">G4</strain>
        <tissue evidence="6">Muscle</tissue>
    </source>
</reference>
<protein>
    <recommendedName>
        <fullName evidence="5">SHSP domain-containing protein</fullName>
    </recommendedName>
</protein>
<dbReference type="InterPro" id="IPR002068">
    <property type="entry name" value="A-crystallin/Hsp20_dom"/>
</dbReference>
<evidence type="ECO:0000259" key="5">
    <source>
        <dbReference type="PROSITE" id="PS01031"/>
    </source>
</evidence>
<dbReference type="InterPro" id="IPR001436">
    <property type="entry name" value="Alpha-crystallin/sHSP_animal"/>
</dbReference>
<sequence>MALSAFESIFKDDPFFEQASFVWPLQRTPLTSRLMQDVGSLREDFFSRRAHLVQSLRNEMRSSLLSELCQGLPAELIQGLEQLRSSSSSPASSSSPSPSPAPSTPTPTTPTPTPTSPMGLVSTTAGALQPTFNQDSTLTINAQGFTPDDIRVTVSGRQLEVMATRRAEAADSACMSNGTAHCASAAAHRRQQGFIQRVALPEGVEASDISCSLGEDGMLRIQTLPRRMEALEEPKVEQEEEVVADEDTPVRYRTSLDFPITKNSGAEATVRKST</sequence>
<dbReference type="CDD" id="cd06526">
    <property type="entry name" value="metazoan_ACD"/>
    <property type="match status" value="1"/>
</dbReference>